<feature type="transmembrane region" description="Helical" evidence="1">
    <location>
        <begin position="186"/>
        <end position="205"/>
    </location>
</feature>
<proteinExistence type="predicted"/>
<dbReference type="Proteomes" id="UP000184474">
    <property type="component" value="Unassembled WGS sequence"/>
</dbReference>
<feature type="transmembrane region" description="Helical" evidence="1">
    <location>
        <begin position="83"/>
        <end position="105"/>
    </location>
</feature>
<gene>
    <name evidence="3" type="ORF">SAMN04488028_11225</name>
</gene>
<evidence type="ECO:0000259" key="2">
    <source>
        <dbReference type="Pfam" id="PF00027"/>
    </source>
</evidence>
<dbReference type="AlphaFoldDB" id="A0A1M6WGS2"/>
<dbReference type="Pfam" id="PF00027">
    <property type="entry name" value="cNMP_binding"/>
    <property type="match status" value="1"/>
</dbReference>
<dbReference type="InterPro" id="IPR016024">
    <property type="entry name" value="ARM-type_fold"/>
</dbReference>
<feature type="transmembrane region" description="Helical" evidence="1">
    <location>
        <begin position="20"/>
        <end position="44"/>
    </location>
</feature>
<keyword evidence="1" id="KW-0472">Membrane</keyword>
<sequence>MLQSFLAFLGGKPGEEKTMLLLLGKGFFMGVFLATYLVGAETLFISTVGKEYLDDAFFITGILGVITTALYVYIQKRSNFSTLVVSNAFLTFLFIALLRAAFWYFDYNQTDKGFHVLPFILFVMNGPISAITLLGFWGIFGRIFDLKQAKRTIGGIDTGQLTATMLAFFSIPLLTRLHIVDETYDLLMISAVSAFGVLLLTIWIVKDYNLDSATKIRQDDTFKVREVSYKDLFRDKYMRMLCLFMVFSMSSAVFANYLYISATEIMYPVDRETGDDTELRNFLSFANAAVMVLSFIIQSFINDIIIGRFGLRVSLMVMPLVLGLFTIGAIFSGHMFGYEEKTDEFLFFFIFLVVGKVFTSSLKDALENPAFKLFFLPFDVKIRFDIQSRIEGVVNQIAILVAGGLQIGLGLLAFFELIHYAYFILVLAVFIIYYAGKLYIEYKSQLLITLEDQKIKLKGAGTKNDQNTINIIKKELRRRDPDRILNALKLMEKMEPILLDFSLLDFIRSEHKDLRLFAYNRLGFLMSFNTLDILEREIKKEEDAEVRGVAAETIEILHELEDYELTELGIKKLVRSTETTDRIYAARVLTKLDDDKFVPFLTELLRDINPSVRRAAITTAGKLKRPEFWNVLIENLHIPAYSNYADSALIASGETVFYAIDSAFYKTGQHLDTMVRIVQIMGKVGGRTAIEMLWKKIEFPDKNIISELLLSLSYIGFEAKDFQAARIRLAIESTISDLAWNIKALQDVPEEDFFDRMIHTAFAEENKKNFDLIFMLLSMIYDAQSIKLVRDNIDLGTTDSVSFGIEMLDIFVDENLKPKLSSVLDDLPDEEKLKKLNNYFPPENFEDYSDLLLQIVNRDYNNINKYTKCLAIYKLSKIRGQQVTNDLIANLFNPDYMMVQTAAAAIYKLDHETYQYHTKRLRPALKKKLDKDIVPPVFKTNEEGYHQKLLIIERTIMLKQIEIFKGIPGVILLELSSRFDEIKVANNTTVAEIGDSGSMPVYIVLKGQLRVDYEDGTSRIIEERGIVGHKMILSTDRYAYNLTTETECLLLTIGKDELYDAVSRNVEMVDGILTIVNESEIEEEEESIFI</sequence>
<feature type="transmembrane region" description="Helical" evidence="1">
    <location>
        <begin position="56"/>
        <end position="74"/>
    </location>
</feature>
<dbReference type="InterPro" id="IPR036259">
    <property type="entry name" value="MFS_trans_sf"/>
</dbReference>
<dbReference type="CDD" id="cd00038">
    <property type="entry name" value="CAP_ED"/>
    <property type="match status" value="1"/>
</dbReference>
<evidence type="ECO:0000313" key="4">
    <source>
        <dbReference type="Proteomes" id="UP000184474"/>
    </source>
</evidence>
<reference evidence="4" key="1">
    <citation type="submission" date="2016-11" db="EMBL/GenBank/DDBJ databases">
        <authorList>
            <person name="Varghese N."/>
            <person name="Submissions S."/>
        </authorList>
    </citation>
    <scope>NUCLEOTIDE SEQUENCE [LARGE SCALE GENOMIC DNA]</scope>
    <source>
        <strain evidence="4">DSM 26134</strain>
    </source>
</reference>
<dbReference type="Gene3D" id="2.60.120.10">
    <property type="entry name" value="Jelly Rolls"/>
    <property type="match status" value="1"/>
</dbReference>
<feature type="transmembrane region" description="Helical" evidence="1">
    <location>
        <begin position="420"/>
        <end position="440"/>
    </location>
</feature>
<dbReference type="Pfam" id="PF13646">
    <property type="entry name" value="HEAT_2"/>
    <property type="match status" value="1"/>
</dbReference>
<organism evidence="3 4">
    <name type="scientific">Reichenbachiella agariperforans</name>
    <dbReference type="NCBI Taxonomy" id="156994"/>
    <lineage>
        <taxon>Bacteria</taxon>
        <taxon>Pseudomonadati</taxon>
        <taxon>Bacteroidota</taxon>
        <taxon>Cytophagia</taxon>
        <taxon>Cytophagales</taxon>
        <taxon>Reichenbachiellaceae</taxon>
        <taxon>Reichenbachiella</taxon>
    </lineage>
</organism>
<protein>
    <submittedName>
        <fullName evidence="3">ATP/ADP translocase</fullName>
    </submittedName>
</protein>
<dbReference type="SUPFAM" id="SSF48371">
    <property type="entry name" value="ARM repeat"/>
    <property type="match status" value="1"/>
</dbReference>
<dbReference type="InterPro" id="IPR014710">
    <property type="entry name" value="RmlC-like_jellyroll"/>
</dbReference>
<keyword evidence="4" id="KW-1185">Reference proteome</keyword>
<dbReference type="STRING" id="156994.SAMN04488028_11225"/>
<feature type="transmembrane region" description="Helical" evidence="1">
    <location>
        <begin position="117"/>
        <end position="140"/>
    </location>
</feature>
<feature type="transmembrane region" description="Helical" evidence="1">
    <location>
        <begin position="393"/>
        <end position="414"/>
    </location>
</feature>
<feature type="transmembrane region" description="Helical" evidence="1">
    <location>
        <begin position="313"/>
        <end position="333"/>
    </location>
</feature>
<evidence type="ECO:0000256" key="1">
    <source>
        <dbReference type="SAM" id="Phobius"/>
    </source>
</evidence>
<dbReference type="SUPFAM" id="SSF51206">
    <property type="entry name" value="cAMP-binding domain-like"/>
    <property type="match status" value="1"/>
</dbReference>
<feature type="domain" description="Cyclic nucleotide-binding" evidence="2">
    <location>
        <begin position="983"/>
        <end position="1065"/>
    </location>
</feature>
<dbReference type="SUPFAM" id="SSF103473">
    <property type="entry name" value="MFS general substrate transporter"/>
    <property type="match status" value="1"/>
</dbReference>
<dbReference type="InterPro" id="IPR018490">
    <property type="entry name" value="cNMP-bd_dom_sf"/>
</dbReference>
<feature type="transmembrane region" description="Helical" evidence="1">
    <location>
        <begin position="240"/>
        <end position="262"/>
    </location>
</feature>
<dbReference type="RefSeq" id="WP_073125485.1">
    <property type="nucleotide sequence ID" value="NZ_FRAA01000012.1"/>
</dbReference>
<accession>A0A1M6WGS2</accession>
<feature type="transmembrane region" description="Helical" evidence="1">
    <location>
        <begin position="282"/>
        <end position="301"/>
    </location>
</feature>
<dbReference type="EMBL" id="FRAA01000012">
    <property type="protein sequence ID" value="SHK92960.1"/>
    <property type="molecule type" value="Genomic_DNA"/>
</dbReference>
<keyword evidence="1" id="KW-0812">Transmembrane</keyword>
<dbReference type="InterPro" id="IPR011989">
    <property type="entry name" value="ARM-like"/>
</dbReference>
<evidence type="ECO:0000313" key="3">
    <source>
        <dbReference type="EMBL" id="SHK92960.1"/>
    </source>
</evidence>
<dbReference type="Gene3D" id="1.25.10.10">
    <property type="entry name" value="Leucine-rich Repeat Variant"/>
    <property type="match status" value="1"/>
</dbReference>
<dbReference type="InterPro" id="IPR000595">
    <property type="entry name" value="cNMP-bd_dom"/>
</dbReference>
<name>A0A1M6WGS2_REIAG</name>
<keyword evidence="1" id="KW-1133">Transmembrane helix</keyword>
<feature type="transmembrane region" description="Helical" evidence="1">
    <location>
        <begin position="345"/>
        <end position="362"/>
    </location>
</feature>